<name>A0AAE0VYS2_9BIVA</name>
<keyword evidence="3" id="KW-1185">Reference proteome</keyword>
<keyword evidence="1" id="KW-1133">Transmembrane helix</keyword>
<protein>
    <submittedName>
        <fullName evidence="2">Uncharacterized protein</fullName>
    </submittedName>
</protein>
<dbReference type="EMBL" id="JAEAOA010001600">
    <property type="protein sequence ID" value="KAK3595648.1"/>
    <property type="molecule type" value="Genomic_DNA"/>
</dbReference>
<comment type="caution">
    <text evidence="2">The sequence shown here is derived from an EMBL/GenBank/DDBJ whole genome shotgun (WGS) entry which is preliminary data.</text>
</comment>
<dbReference type="AlphaFoldDB" id="A0AAE0VYS2"/>
<keyword evidence="1" id="KW-0812">Transmembrane</keyword>
<reference evidence="2" key="3">
    <citation type="submission" date="2023-05" db="EMBL/GenBank/DDBJ databases">
        <authorList>
            <person name="Smith C.H."/>
        </authorList>
    </citation>
    <scope>NUCLEOTIDE SEQUENCE</scope>
    <source>
        <strain evidence="2">CHS0354</strain>
        <tissue evidence="2">Mantle</tissue>
    </source>
</reference>
<feature type="transmembrane region" description="Helical" evidence="1">
    <location>
        <begin position="70"/>
        <end position="91"/>
    </location>
</feature>
<dbReference type="Proteomes" id="UP001195483">
    <property type="component" value="Unassembled WGS sequence"/>
</dbReference>
<sequence length="221" mass="24974">MCSSRVPLTEPARMDTMQEMDDNANKVTLLNLNLPDEKNEPNPETCLITVQDVGDTKIKERKRRRRMKSLALYFVCIAVCVSAVTIVGYFISQLEIRCLSATALMIFSSATMERYKKEVTDYKQEIPGSDKVYIDLEKTAMLAISLKHSKNEVTEEKHEIPGSDKVNHDFEKVHRLSREENPLNMSTVASPGAITASINGLSQQEKQATEAPCIYIFPVWQ</sequence>
<organism evidence="2 3">
    <name type="scientific">Potamilus streckersoni</name>
    <dbReference type="NCBI Taxonomy" id="2493646"/>
    <lineage>
        <taxon>Eukaryota</taxon>
        <taxon>Metazoa</taxon>
        <taxon>Spiralia</taxon>
        <taxon>Lophotrochozoa</taxon>
        <taxon>Mollusca</taxon>
        <taxon>Bivalvia</taxon>
        <taxon>Autobranchia</taxon>
        <taxon>Heteroconchia</taxon>
        <taxon>Palaeoheterodonta</taxon>
        <taxon>Unionida</taxon>
        <taxon>Unionoidea</taxon>
        <taxon>Unionidae</taxon>
        <taxon>Ambleminae</taxon>
        <taxon>Lampsilini</taxon>
        <taxon>Potamilus</taxon>
    </lineage>
</organism>
<reference evidence="2" key="1">
    <citation type="journal article" date="2021" name="Genome Biol. Evol.">
        <title>A High-Quality Reference Genome for a Parasitic Bivalve with Doubly Uniparental Inheritance (Bivalvia: Unionida).</title>
        <authorList>
            <person name="Smith C.H."/>
        </authorList>
    </citation>
    <scope>NUCLEOTIDE SEQUENCE</scope>
    <source>
        <strain evidence="2">CHS0354</strain>
    </source>
</reference>
<evidence type="ECO:0000313" key="2">
    <source>
        <dbReference type="EMBL" id="KAK3595648.1"/>
    </source>
</evidence>
<gene>
    <name evidence="2" type="ORF">CHS0354_026853</name>
</gene>
<accession>A0AAE0VYS2</accession>
<evidence type="ECO:0000256" key="1">
    <source>
        <dbReference type="SAM" id="Phobius"/>
    </source>
</evidence>
<evidence type="ECO:0000313" key="3">
    <source>
        <dbReference type="Proteomes" id="UP001195483"/>
    </source>
</evidence>
<proteinExistence type="predicted"/>
<keyword evidence="1" id="KW-0472">Membrane</keyword>
<reference evidence="2" key="2">
    <citation type="journal article" date="2021" name="Genome Biol. Evol.">
        <title>Developing a high-quality reference genome for a parasitic bivalve with doubly uniparental inheritance (Bivalvia: Unionida).</title>
        <authorList>
            <person name="Smith C.H."/>
        </authorList>
    </citation>
    <scope>NUCLEOTIDE SEQUENCE</scope>
    <source>
        <strain evidence="2">CHS0354</strain>
        <tissue evidence="2">Mantle</tissue>
    </source>
</reference>